<evidence type="ECO:0000259" key="16">
    <source>
        <dbReference type="Pfam" id="PF08028"/>
    </source>
</evidence>
<evidence type="ECO:0000256" key="5">
    <source>
        <dbReference type="ARBA" id="ARBA00023002"/>
    </source>
</evidence>
<dbReference type="InterPro" id="IPR013786">
    <property type="entry name" value="AcylCoA_DH/ox_N"/>
</dbReference>
<evidence type="ECO:0000256" key="9">
    <source>
        <dbReference type="ARBA" id="ARBA00034328"/>
    </source>
</evidence>
<keyword evidence="5" id="KW-0560">Oxidoreductase</keyword>
<comment type="subcellular location">
    <subcellularLocation>
        <location evidence="1">Cytoplasm</location>
    </subcellularLocation>
</comment>
<evidence type="ECO:0000256" key="13">
    <source>
        <dbReference type="ARBA" id="ARBA00049456"/>
    </source>
</evidence>
<dbReference type="AlphaFoldDB" id="A0A1C7NZI7"/>
<evidence type="ECO:0000256" key="8">
    <source>
        <dbReference type="ARBA" id="ARBA00034317"/>
    </source>
</evidence>
<dbReference type="EMBL" id="LGLV01000010">
    <property type="protein sequence ID" value="OBZ94427.1"/>
    <property type="molecule type" value="Genomic_DNA"/>
</dbReference>
<keyword evidence="3" id="KW-0288">FMN</keyword>
<dbReference type="Gene3D" id="1.20.140.10">
    <property type="entry name" value="Butyryl-CoA Dehydrogenase, subunit A, domain 3"/>
    <property type="match status" value="1"/>
</dbReference>
<feature type="domain" description="Acyl-CoA dehydrogenase/oxidase N-terminal" evidence="15">
    <location>
        <begin position="26"/>
        <end position="127"/>
    </location>
</feature>
<dbReference type="InterPro" id="IPR023922">
    <property type="entry name" value="S04_starv_induced_SfnB"/>
</dbReference>
<evidence type="ECO:0000256" key="6">
    <source>
        <dbReference type="ARBA" id="ARBA00023033"/>
    </source>
</evidence>
<dbReference type="GO" id="GO:0050660">
    <property type="term" value="F:flavin adenine dinucleotide binding"/>
    <property type="evidence" value="ECO:0007669"/>
    <property type="project" value="InterPro"/>
</dbReference>
<proteinExistence type="inferred from homology"/>
<dbReference type="PIRSF" id="PIRSF016578">
    <property type="entry name" value="HsaA"/>
    <property type="match status" value="1"/>
</dbReference>
<dbReference type="InterPro" id="IPR013107">
    <property type="entry name" value="Acyl-CoA_DH_C"/>
</dbReference>
<keyword evidence="4" id="KW-0547">Nucleotide-binding</keyword>
<dbReference type="PANTHER" id="PTHR43884:SF12">
    <property type="entry name" value="ISOVALERYL-COA DEHYDROGENASE, MITOCHONDRIAL-RELATED"/>
    <property type="match status" value="1"/>
</dbReference>
<evidence type="ECO:0000256" key="11">
    <source>
        <dbReference type="ARBA" id="ARBA00047859"/>
    </source>
</evidence>
<dbReference type="NCBIfam" id="TIGR04022">
    <property type="entry name" value="sulfur_SfnB"/>
    <property type="match status" value="1"/>
</dbReference>
<comment type="caution">
    <text evidence="17">The sequence shown here is derived from an EMBL/GenBank/DDBJ whole genome shotgun (WGS) entry which is preliminary data.</text>
</comment>
<dbReference type="GO" id="GO:0004497">
    <property type="term" value="F:monooxygenase activity"/>
    <property type="evidence" value="ECO:0007669"/>
    <property type="project" value="UniProtKB-KW"/>
</dbReference>
<dbReference type="PANTHER" id="PTHR43884">
    <property type="entry name" value="ACYL-COA DEHYDROGENASE"/>
    <property type="match status" value="1"/>
</dbReference>
<accession>A0A1C7NZI7</accession>
<feature type="domain" description="Acyl-CoA oxidase/dehydrogenase middle" evidence="14">
    <location>
        <begin position="142"/>
        <end position="221"/>
    </location>
</feature>
<keyword evidence="18" id="KW-1185">Reference proteome</keyword>
<evidence type="ECO:0000259" key="14">
    <source>
        <dbReference type="Pfam" id="PF02770"/>
    </source>
</evidence>
<comment type="catalytic activity">
    <reaction evidence="13">
        <text>dibenzothiophene + 2 FMNH2 + 2 O2 = dibenzothiophene 5,5-dioxide + 2 FMN + 2 H2O + 2 H(+)</text>
        <dbReference type="Rhea" id="RHEA:49072"/>
        <dbReference type="ChEBI" id="CHEBI:15377"/>
        <dbReference type="ChEBI" id="CHEBI:15378"/>
        <dbReference type="ChEBI" id="CHEBI:15379"/>
        <dbReference type="ChEBI" id="CHEBI:23681"/>
        <dbReference type="ChEBI" id="CHEBI:57618"/>
        <dbReference type="ChEBI" id="CHEBI:58210"/>
        <dbReference type="ChEBI" id="CHEBI:90356"/>
        <dbReference type="EC" id="1.14.14.21"/>
    </reaction>
</comment>
<dbReference type="Pfam" id="PF02770">
    <property type="entry name" value="Acyl-CoA_dh_M"/>
    <property type="match status" value="1"/>
</dbReference>
<evidence type="ECO:0000256" key="10">
    <source>
        <dbReference type="ARBA" id="ARBA00034345"/>
    </source>
</evidence>
<dbReference type="SUPFAM" id="SSF47203">
    <property type="entry name" value="Acyl-CoA dehydrogenase C-terminal domain-like"/>
    <property type="match status" value="1"/>
</dbReference>
<keyword evidence="2" id="KW-0285">Flavoprotein</keyword>
<dbReference type="GO" id="GO:0005737">
    <property type="term" value="C:cytoplasm"/>
    <property type="evidence" value="ECO:0007669"/>
    <property type="project" value="UniProtKB-SubCell"/>
</dbReference>
<comment type="catalytic activity">
    <reaction evidence="12">
        <text>dibenzothiophene 5-oxide + FMNH2 + O2 = dibenzothiophene 5,5-dioxide + FMN + H2O + H(+)</text>
        <dbReference type="Rhea" id="RHEA:49080"/>
        <dbReference type="ChEBI" id="CHEBI:15377"/>
        <dbReference type="ChEBI" id="CHEBI:15378"/>
        <dbReference type="ChEBI" id="CHEBI:15379"/>
        <dbReference type="ChEBI" id="CHEBI:23683"/>
        <dbReference type="ChEBI" id="CHEBI:57618"/>
        <dbReference type="ChEBI" id="CHEBI:58210"/>
        <dbReference type="ChEBI" id="CHEBI:90356"/>
    </reaction>
</comment>
<dbReference type="GO" id="GO:0008470">
    <property type="term" value="F:3-methylbutanoyl-CoA dehydrogenase activity"/>
    <property type="evidence" value="ECO:0007669"/>
    <property type="project" value="TreeGrafter"/>
</dbReference>
<evidence type="ECO:0000256" key="3">
    <source>
        <dbReference type="ARBA" id="ARBA00022643"/>
    </source>
</evidence>
<dbReference type="OrthoDB" id="6184213at2"/>
<dbReference type="InterPro" id="IPR037069">
    <property type="entry name" value="AcylCoA_DH/ox_N_sf"/>
</dbReference>
<dbReference type="InterPro" id="IPR009100">
    <property type="entry name" value="AcylCoA_DH/oxidase_NM_dom_sf"/>
</dbReference>
<reference evidence="17 18" key="1">
    <citation type="journal article" date="2016" name="Syst. Appl. Microbiol.">
        <title>Pararhizobium polonicum sp. nov. isolated from tumors on stone fruit rootstocks.</title>
        <authorList>
            <person name="Pulawska J."/>
            <person name="Kuzmanovic N."/>
            <person name="Willems A."/>
            <person name="Pothier J.F."/>
        </authorList>
    </citation>
    <scope>NUCLEOTIDE SEQUENCE [LARGE SCALE GENOMIC DNA]</scope>
    <source>
        <strain evidence="17 18">F5.1</strain>
    </source>
</reference>
<dbReference type="SUPFAM" id="SSF56645">
    <property type="entry name" value="Acyl-CoA dehydrogenase NM domain-like"/>
    <property type="match status" value="1"/>
</dbReference>
<comment type="similarity">
    <text evidence="8">Belongs to the DszC flavin monooxygenase family.</text>
</comment>
<dbReference type="Pfam" id="PF02771">
    <property type="entry name" value="Acyl-CoA_dh_N"/>
    <property type="match status" value="1"/>
</dbReference>
<evidence type="ECO:0000313" key="17">
    <source>
        <dbReference type="EMBL" id="OBZ94427.1"/>
    </source>
</evidence>
<dbReference type="InterPro" id="IPR046373">
    <property type="entry name" value="Acyl-CoA_Oxase/DH_mid-dom_sf"/>
</dbReference>
<comment type="pathway">
    <text evidence="7">Sulfur metabolism; dibenzothiophene degradation.</text>
</comment>
<dbReference type="Pfam" id="PF08028">
    <property type="entry name" value="Acyl-CoA_dh_2"/>
    <property type="match status" value="1"/>
</dbReference>
<dbReference type="GO" id="GO:0006552">
    <property type="term" value="P:L-leucine catabolic process"/>
    <property type="evidence" value="ECO:0007669"/>
    <property type="project" value="TreeGrafter"/>
</dbReference>
<dbReference type="RefSeq" id="WP_068955386.1">
    <property type="nucleotide sequence ID" value="NZ_LGLV01000010.1"/>
</dbReference>
<dbReference type="Gene3D" id="1.10.540.10">
    <property type="entry name" value="Acyl-CoA dehydrogenase/oxidase, N-terminal domain"/>
    <property type="match status" value="1"/>
</dbReference>
<name>A0A1C7NZI7_9HYPH</name>
<organism evidence="17 18">
    <name type="scientific">Pararhizobium polonicum</name>
    <dbReference type="NCBI Taxonomy" id="1612624"/>
    <lineage>
        <taxon>Bacteria</taxon>
        <taxon>Pseudomonadati</taxon>
        <taxon>Pseudomonadota</taxon>
        <taxon>Alphaproteobacteria</taxon>
        <taxon>Hyphomicrobiales</taxon>
        <taxon>Rhizobiaceae</taxon>
        <taxon>Rhizobium/Agrobacterium group</taxon>
        <taxon>Pararhizobium</taxon>
    </lineage>
</organism>
<gene>
    <name evidence="17" type="ORF">ADU59_17340</name>
</gene>
<dbReference type="InterPro" id="IPR006091">
    <property type="entry name" value="Acyl-CoA_Oxase/DH_mid-dom"/>
</dbReference>
<comment type="catalytic activity">
    <reaction evidence="11">
        <text>dibenzothiophene + FMNH2 + O2 = dibenzothiophene 5-oxide + FMN + H2O + H(+)</text>
        <dbReference type="Rhea" id="RHEA:49076"/>
        <dbReference type="ChEBI" id="CHEBI:15377"/>
        <dbReference type="ChEBI" id="CHEBI:15378"/>
        <dbReference type="ChEBI" id="CHEBI:15379"/>
        <dbReference type="ChEBI" id="CHEBI:23681"/>
        <dbReference type="ChEBI" id="CHEBI:23683"/>
        <dbReference type="ChEBI" id="CHEBI:57618"/>
        <dbReference type="ChEBI" id="CHEBI:58210"/>
    </reaction>
</comment>
<keyword evidence="6" id="KW-0503">Monooxygenase</keyword>
<evidence type="ECO:0000259" key="15">
    <source>
        <dbReference type="Pfam" id="PF02771"/>
    </source>
</evidence>
<evidence type="ECO:0000256" key="12">
    <source>
        <dbReference type="ARBA" id="ARBA00048445"/>
    </source>
</evidence>
<feature type="domain" description="Acyl-CoA dehydrogenase C-terminal" evidence="16">
    <location>
        <begin position="247"/>
        <end position="380"/>
    </location>
</feature>
<evidence type="ECO:0000256" key="1">
    <source>
        <dbReference type="ARBA" id="ARBA00004496"/>
    </source>
</evidence>
<dbReference type="Proteomes" id="UP000093111">
    <property type="component" value="Unassembled WGS sequence"/>
</dbReference>
<evidence type="ECO:0000313" key="18">
    <source>
        <dbReference type="Proteomes" id="UP000093111"/>
    </source>
</evidence>
<dbReference type="InterPro" id="IPR036250">
    <property type="entry name" value="AcylCo_DH-like_C"/>
</dbReference>
<evidence type="ECO:0000256" key="7">
    <source>
        <dbReference type="ARBA" id="ARBA00034307"/>
    </source>
</evidence>
<dbReference type="Gene3D" id="2.40.110.10">
    <property type="entry name" value="Butyryl-CoA Dehydrogenase, subunit A, domain 2"/>
    <property type="match status" value="1"/>
</dbReference>
<sequence length="405" mass="44052">METLLQYQPHIRQTADHLRSDFEAIETARTLAADFATRAANRDAERTLPYSELDEIARSGLLAITVPAEYGGLDVSNAVLAEVTAILAEADASIGQIPQNHFYILEALRVDGSEEQKRYFFGRALAGDRFGNALSERGTKTVGDYNTRITPEGPGYRVNGRKFYSTGVLFADWITVFALDPEDHLTMSFVAKGTEGVEIIDDWDGFGQRTTGSGTTVFNNVYVNADAIVFHHKGFERPTTIGSVGQIIHAGVDLGIARAAFAETVDFVKNQSRPWMDAGVERASDDPLTIAKIGDIAIRIEAAAAIIERAGRKVDVAQMDPTEAHVIDATLSVAAAKVLTTEVALAAATTLFELAGTSATRIGLNLDRHWRNARTHTLHDPIRWKSHVVGNYHLNGVKPPKNGAL</sequence>
<evidence type="ECO:0000256" key="4">
    <source>
        <dbReference type="ARBA" id="ARBA00022741"/>
    </source>
</evidence>
<protein>
    <recommendedName>
        <fullName evidence="10">Dibenzothiophene monooxygenase</fullName>
        <ecNumber evidence="9">1.14.14.21</ecNumber>
    </recommendedName>
</protein>
<dbReference type="PATRIC" id="fig|1612624.7.peg.5408"/>
<dbReference type="EC" id="1.14.14.21" evidence="9"/>
<evidence type="ECO:0000256" key="2">
    <source>
        <dbReference type="ARBA" id="ARBA00022630"/>
    </source>
</evidence>
<dbReference type="STRING" id="1612624.ADU59_17340"/>